<dbReference type="GO" id="GO:0003723">
    <property type="term" value="F:RNA binding"/>
    <property type="evidence" value="ECO:0007669"/>
    <property type="project" value="UniProtKB-KW"/>
</dbReference>
<dbReference type="InterPro" id="IPR011545">
    <property type="entry name" value="DEAD/DEAH_box_helicase_dom"/>
</dbReference>
<keyword evidence="14" id="KW-1185">Reference proteome</keyword>
<dbReference type="GO" id="GO:0003724">
    <property type="term" value="F:RNA helicase activity"/>
    <property type="evidence" value="ECO:0007669"/>
    <property type="project" value="UniProtKB-EC"/>
</dbReference>
<dbReference type="GeneID" id="101492036"/>
<name>A0A1S2XH10_CICAR</name>
<dbReference type="Pfam" id="PF00397">
    <property type="entry name" value="WW"/>
    <property type="match status" value="1"/>
</dbReference>
<gene>
    <name evidence="15" type="primary">LOC101492036</name>
</gene>
<dbReference type="SUPFAM" id="SSF51045">
    <property type="entry name" value="WW domain"/>
    <property type="match status" value="1"/>
</dbReference>
<keyword evidence="5 8" id="KW-0067">ATP-binding</keyword>
<dbReference type="GO" id="GO:0005524">
    <property type="term" value="F:ATP binding"/>
    <property type="evidence" value="ECO:0007669"/>
    <property type="project" value="UniProtKB-KW"/>
</dbReference>
<dbReference type="CDD" id="cd18787">
    <property type="entry name" value="SF2_C_DEAD"/>
    <property type="match status" value="1"/>
</dbReference>
<dbReference type="Pfam" id="PF00271">
    <property type="entry name" value="Helicase_C"/>
    <property type="match status" value="1"/>
</dbReference>
<feature type="domain" description="Helicase ATP-binding" evidence="11">
    <location>
        <begin position="188"/>
        <end position="362"/>
    </location>
</feature>
<evidence type="ECO:0000256" key="8">
    <source>
        <dbReference type="RuleBase" id="RU000492"/>
    </source>
</evidence>
<dbReference type="EC" id="3.6.4.13" evidence="1"/>
<dbReference type="AlphaFoldDB" id="A0A1S2XH10"/>
<proteinExistence type="inferred from homology"/>
<evidence type="ECO:0000256" key="2">
    <source>
        <dbReference type="ARBA" id="ARBA00022741"/>
    </source>
</evidence>
<dbReference type="SMART" id="SM00490">
    <property type="entry name" value="HELICc"/>
    <property type="match status" value="1"/>
</dbReference>
<feature type="compositionally biased region" description="Basic and acidic residues" evidence="9">
    <location>
        <begin position="595"/>
        <end position="609"/>
    </location>
</feature>
<feature type="compositionally biased region" description="Basic and acidic residues" evidence="9">
    <location>
        <begin position="72"/>
        <end position="82"/>
    </location>
</feature>
<reference evidence="14" key="1">
    <citation type="journal article" date="2013" name="Nat. Biotechnol.">
        <title>Draft genome sequence of chickpea (Cicer arietinum) provides a resource for trait improvement.</title>
        <authorList>
            <person name="Varshney R.K."/>
            <person name="Song C."/>
            <person name="Saxena R.K."/>
            <person name="Azam S."/>
            <person name="Yu S."/>
            <person name="Sharpe A.G."/>
            <person name="Cannon S."/>
            <person name="Baek J."/>
            <person name="Rosen B.D."/>
            <person name="Tar'an B."/>
            <person name="Millan T."/>
            <person name="Zhang X."/>
            <person name="Ramsay L.D."/>
            <person name="Iwata A."/>
            <person name="Wang Y."/>
            <person name="Nelson W."/>
            <person name="Farmer A.D."/>
            <person name="Gaur P.M."/>
            <person name="Soderlund C."/>
            <person name="Penmetsa R.V."/>
            <person name="Xu C."/>
            <person name="Bharti A.K."/>
            <person name="He W."/>
            <person name="Winter P."/>
            <person name="Zhao S."/>
            <person name="Hane J.K."/>
            <person name="Carrasquilla-Garcia N."/>
            <person name="Condie J.A."/>
            <person name="Upadhyaya H.D."/>
            <person name="Luo M.C."/>
            <person name="Thudi M."/>
            <person name="Gowda C.L."/>
            <person name="Singh N.P."/>
            <person name="Lichtenzveig J."/>
            <person name="Gali K.K."/>
            <person name="Rubio J."/>
            <person name="Nadarajan N."/>
            <person name="Dolezel J."/>
            <person name="Bansal K.C."/>
            <person name="Xu X."/>
            <person name="Edwards D."/>
            <person name="Zhang G."/>
            <person name="Kahl G."/>
            <person name="Gil J."/>
            <person name="Singh K.B."/>
            <person name="Datta S.K."/>
            <person name="Jackson S.A."/>
            <person name="Wang J."/>
            <person name="Cook D.R."/>
        </authorList>
    </citation>
    <scope>NUCLEOTIDE SEQUENCE [LARGE SCALE GENOMIC DNA]</scope>
    <source>
        <strain evidence="14">cv. CDC Frontier</strain>
    </source>
</reference>
<comment type="similarity">
    <text evidence="8">Belongs to the DEAD box helicase family.</text>
</comment>
<dbReference type="RefSeq" id="XP_004489252.2">
    <property type="nucleotide sequence ID" value="XM_004489195.3"/>
</dbReference>
<dbReference type="FunFam" id="3.40.50.300:FF:000079">
    <property type="entry name" value="probable ATP-dependent RNA helicase DDX17"/>
    <property type="match status" value="1"/>
</dbReference>
<dbReference type="Pfam" id="PF00270">
    <property type="entry name" value="DEAD"/>
    <property type="match status" value="1"/>
</dbReference>
<evidence type="ECO:0000256" key="4">
    <source>
        <dbReference type="ARBA" id="ARBA00022806"/>
    </source>
</evidence>
<dbReference type="GO" id="GO:0016787">
    <property type="term" value="F:hydrolase activity"/>
    <property type="evidence" value="ECO:0007669"/>
    <property type="project" value="UniProtKB-KW"/>
</dbReference>
<evidence type="ECO:0000256" key="5">
    <source>
        <dbReference type="ARBA" id="ARBA00022840"/>
    </source>
</evidence>
<dbReference type="InterPro" id="IPR000629">
    <property type="entry name" value="RNA-helicase_DEAD-box_CS"/>
</dbReference>
<dbReference type="Gene3D" id="2.20.70.10">
    <property type="match status" value="1"/>
</dbReference>
<feature type="compositionally biased region" description="Acidic residues" evidence="9">
    <location>
        <begin position="714"/>
        <end position="725"/>
    </location>
</feature>
<evidence type="ECO:0000259" key="13">
    <source>
        <dbReference type="PROSITE" id="PS51195"/>
    </source>
</evidence>
<accession>A0A1S2XH10</accession>
<protein>
    <recommendedName>
        <fullName evidence="1">RNA helicase</fullName>
        <ecNumber evidence="1">3.6.4.13</ecNumber>
    </recommendedName>
</protein>
<dbReference type="OrthoDB" id="196131at2759"/>
<feature type="compositionally biased region" description="Gly residues" evidence="9">
    <location>
        <begin position="537"/>
        <end position="556"/>
    </location>
</feature>
<dbReference type="PROSITE" id="PS50020">
    <property type="entry name" value="WW_DOMAIN_2"/>
    <property type="match status" value="1"/>
</dbReference>
<feature type="region of interest" description="Disordered" evidence="9">
    <location>
        <begin position="47"/>
        <end position="136"/>
    </location>
</feature>
<reference evidence="15" key="2">
    <citation type="submission" date="2025-08" db="UniProtKB">
        <authorList>
            <consortium name="RefSeq"/>
        </authorList>
    </citation>
    <scope>IDENTIFICATION</scope>
    <source>
        <tissue evidence="15">Etiolated seedlings</tissue>
    </source>
</reference>
<feature type="compositionally biased region" description="Basic and acidic residues" evidence="9">
    <location>
        <begin position="616"/>
        <end position="627"/>
    </location>
</feature>
<dbReference type="PROSITE" id="PS00039">
    <property type="entry name" value="DEAD_ATP_HELICASE"/>
    <property type="match status" value="1"/>
</dbReference>
<dbReference type="PROSITE" id="PS51195">
    <property type="entry name" value="Q_MOTIF"/>
    <property type="match status" value="1"/>
</dbReference>
<dbReference type="InterPro" id="IPR014001">
    <property type="entry name" value="Helicase_ATP-bd"/>
</dbReference>
<feature type="domain" description="Helicase C-terminal" evidence="12">
    <location>
        <begin position="391"/>
        <end position="535"/>
    </location>
</feature>
<dbReference type="SMART" id="SM00487">
    <property type="entry name" value="DEXDc"/>
    <property type="match status" value="1"/>
</dbReference>
<feature type="domain" description="WW" evidence="10">
    <location>
        <begin position="18"/>
        <end position="52"/>
    </location>
</feature>
<keyword evidence="3 8" id="KW-0378">Hydrolase</keyword>
<feature type="region of interest" description="Disordered" evidence="9">
    <location>
        <begin position="583"/>
        <end position="738"/>
    </location>
</feature>
<evidence type="ECO:0000259" key="10">
    <source>
        <dbReference type="PROSITE" id="PS50020"/>
    </source>
</evidence>
<feature type="compositionally biased region" description="Polar residues" evidence="9">
    <location>
        <begin position="97"/>
        <end position="111"/>
    </location>
</feature>
<evidence type="ECO:0000313" key="15">
    <source>
        <dbReference type="RefSeq" id="XP_004489252.2"/>
    </source>
</evidence>
<evidence type="ECO:0000256" key="1">
    <source>
        <dbReference type="ARBA" id="ARBA00012552"/>
    </source>
</evidence>
<dbReference type="KEGG" id="cam:101492036"/>
<feature type="compositionally biased region" description="Basic and acidic residues" evidence="9">
    <location>
        <begin position="657"/>
        <end position="668"/>
    </location>
</feature>
<feature type="domain" description="DEAD-box RNA helicase Q" evidence="13">
    <location>
        <begin position="157"/>
        <end position="185"/>
    </location>
</feature>
<keyword evidence="6" id="KW-0694">RNA-binding</keyword>
<dbReference type="STRING" id="3827.A0A1S2XH10"/>
<sequence>MAATATASVGPRYAPADPTLPKPWKGLVDGKTGYLYFWNPETNVTQYERPSSTAAPPKSSVQVQQSSQGRARSPDFSDRYERNGNGGSNEGGSRNNQSSKADSFSSHNDANGSHVAGNVGSIRGHVASDTGPALSPEAYRRRHEITVTGNNVPPPVTSFGSSGFPSEILKEVQNAGFSAPTPIQAQSWPIALQSKDIVAIAKTGSGKTLGYLLPAFIHLKRTNNNPKMGPTVLVLSPTRELATQIQDEAVKFSKTSRISCTCLYGGAPKGPQLRDLDRGVDIVVATPGRLNDILEMRRITLHQVSYLVLDEADRMLDMGFEPQIRKIVNEVPARRQTLMFTATWPKEVKKIAADLLVNPVQVNIGNVDELVANKSITQHIEVLPHMEKQRRVENILRSQDQGSKIIIFCSTKKMCDQLARNLSRQFGAAAIHGDKSQGERDHVLNQFRSGKTPVLVATDVAARGLDIKDIRVVVNYDFPTGVEDYVHRIGRTGRAGATGIAYTFFGDQDAKHASDLIKLLEGANQRVPPELREMSSRGGGFGRSRRYGSGGRGDSGFGARSYDSGGYGGRGNDAGYGGRGGFGTAASGRGGGRGFDYDSQRNERDRSPDRGSSWSDRFKTVNRERSRSHSPVKAAPSQNTQVSFHKAMMERSTGGSDRNKSFNRERSRSPSPYKEKRRLLSSPGGGRSNNSPQKGWGGSSGDGRNGSSHAYNGEMEEGMIPDEEGMIGHDDSIYQSVD</sequence>
<evidence type="ECO:0000256" key="3">
    <source>
        <dbReference type="ARBA" id="ARBA00022801"/>
    </source>
</evidence>
<keyword evidence="4 8" id="KW-0347">Helicase</keyword>
<dbReference type="InterPro" id="IPR001202">
    <property type="entry name" value="WW_dom"/>
</dbReference>
<dbReference type="PROSITE" id="PS01159">
    <property type="entry name" value="WW_DOMAIN_1"/>
    <property type="match status" value="1"/>
</dbReference>
<feature type="region of interest" description="Disordered" evidence="9">
    <location>
        <begin position="527"/>
        <end position="568"/>
    </location>
</feature>
<feature type="region of interest" description="Disordered" evidence="9">
    <location>
        <begin position="1"/>
        <end position="25"/>
    </location>
</feature>
<dbReference type="InterPro" id="IPR036020">
    <property type="entry name" value="WW_dom_sf"/>
</dbReference>
<evidence type="ECO:0000259" key="11">
    <source>
        <dbReference type="PROSITE" id="PS51192"/>
    </source>
</evidence>
<feature type="short sequence motif" description="Q motif" evidence="7">
    <location>
        <begin position="157"/>
        <end position="185"/>
    </location>
</feature>
<dbReference type="CDD" id="cd00201">
    <property type="entry name" value="WW"/>
    <property type="match status" value="1"/>
</dbReference>
<evidence type="ECO:0000256" key="9">
    <source>
        <dbReference type="SAM" id="MobiDB-lite"/>
    </source>
</evidence>
<dbReference type="FunFam" id="3.40.50.300:FF:000008">
    <property type="entry name" value="ATP-dependent RNA helicase RhlB"/>
    <property type="match status" value="1"/>
</dbReference>
<dbReference type="SUPFAM" id="SSF52540">
    <property type="entry name" value="P-loop containing nucleoside triphosphate hydrolases"/>
    <property type="match status" value="1"/>
</dbReference>
<feature type="compositionally biased region" description="Gly residues" evidence="9">
    <location>
        <begin position="695"/>
        <end position="704"/>
    </location>
</feature>
<dbReference type="SMART" id="SM00456">
    <property type="entry name" value="WW"/>
    <property type="match status" value="1"/>
</dbReference>
<dbReference type="Proteomes" id="UP000087171">
    <property type="component" value="Chromosome Ca2"/>
</dbReference>
<dbReference type="PROSITE" id="PS51192">
    <property type="entry name" value="HELICASE_ATP_BIND_1"/>
    <property type="match status" value="1"/>
</dbReference>
<dbReference type="PaxDb" id="3827-XP_004489252.1"/>
<keyword evidence="2 8" id="KW-0547">Nucleotide-binding</keyword>
<dbReference type="PROSITE" id="PS51194">
    <property type="entry name" value="HELICASE_CTER"/>
    <property type="match status" value="1"/>
</dbReference>
<evidence type="ECO:0000313" key="14">
    <source>
        <dbReference type="Proteomes" id="UP000087171"/>
    </source>
</evidence>
<dbReference type="InterPro" id="IPR027417">
    <property type="entry name" value="P-loop_NTPase"/>
</dbReference>
<dbReference type="Gene3D" id="3.40.50.300">
    <property type="entry name" value="P-loop containing nucleotide triphosphate hydrolases"/>
    <property type="match status" value="2"/>
</dbReference>
<evidence type="ECO:0000256" key="7">
    <source>
        <dbReference type="PROSITE-ProRule" id="PRU00552"/>
    </source>
</evidence>
<evidence type="ECO:0000259" key="12">
    <source>
        <dbReference type="PROSITE" id="PS51194"/>
    </source>
</evidence>
<feature type="compositionally biased region" description="Gly residues" evidence="9">
    <location>
        <begin position="583"/>
        <end position="594"/>
    </location>
</feature>
<dbReference type="InterPro" id="IPR001650">
    <property type="entry name" value="Helicase_C-like"/>
</dbReference>
<dbReference type="InterPro" id="IPR014014">
    <property type="entry name" value="RNA_helicase_DEAD_Q_motif"/>
</dbReference>
<feature type="compositionally biased region" description="Low complexity" evidence="9">
    <location>
        <begin position="59"/>
        <end position="68"/>
    </location>
</feature>
<dbReference type="PANTHER" id="PTHR47958">
    <property type="entry name" value="ATP-DEPENDENT RNA HELICASE DBP3"/>
    <property type="match status" value="1"/>
</dbReference>
<organism evidence="14 15">
    <name type="scientific">Cicer arietinum</name>
    <name type="common">Chickpea</name>
    <name type="synonym">Garbanzo</name>
    <dbReference type="NCBI Taxonomy" id="3827"/>
    <lineage>
        <taxon>Eukaryota</taxon>
        <taxon>Viridiplantae</taxon>
        <taxon>Streptophyta</taxon>
        <taxon>Embryophyta</taxon>
        <taxon>Tracheophyta</taxon>
        <taxon>Spermatophyta</taxon>
        <taxon>Magnoliopsida</taxon>
        <taxon>eudicotyledons</taxon>
        <taxon>Gunneridae</taxon>
        <taxon>Pentapetalae</taxon>
        <taxon>rosids</taxon>
        <taxon>fabids</taxon>
        <taxon>Fabales</taxon>
        <taxon>Fabaceae</taxon>
        <taxon>Papilionoideae</taxon>
        <taxon>50 kb inversion clade</taxon>
        <taxon>NPAAA clade</taxon>
        <taxon>Hologalegina</taxon>
        <taxon>IRL clade</taxon>
        <taxon>Cicereae</taxon>
        <taxon>Cicer</taxon>
    </lineage>
</organism>
<dbReference type="eggNOG" id="KOG0331">
    <property type="taxonomic scope" value="Eukaryota"/>
</dbReference>
<evidence type="ECO:0000256" key="6">
    <source>
        <dbReference type="ARBA" id="ARBA00022884"/>
    </source>
</evidence>